<keyword evidence="3" id="KW-1185">Reference proteome</keyword>
<dbReference type="RefSeq" id="WP_019174001.1">
    <property type="nucleotide sequence ID" value="NZ_QGGG01000008.1"/>
</dbReference>
<evidence type="ECO:0000313" key="3">
    <source>
        <dbReference type="Proteomes" id="UP000245396"/>
    </source>
</evidence>
<dbReference type="STRING" id="1192868.GCA_000304395_04582"/>
<sequence>MDSNNRSNAIAAAVILVGFGLFAYFMPTIMLDIGSVSPIAAGAVAVLFVVAFFVVFWLRARSQKKRSR</sequence>
<comment type="caution">
    <text evidence="2">The sequence shown here is derived from an EMBL/GenBank/DDBJ whole genome shotgun (WGS) entry which is preliminary data.</text>
</comment>
<name>A0A316C204_PSESE</name>
<evidence type="ECO:0000256" key="1">
    <source>
        <dbReference type="SAM" id="Phobius"/>
    </source>
</evidence>
<organism evidence="2 3">
    <name type="scientific">Pseudaminobacter salicylatoxidans</name>
    <dbReference type="NCBI Taxonomy" id="93369"/>
    <lineage>
        <taxon>Bacteria</taxon>
        <taxon>Pseudomonadati</taxon>
        <taxon>Pseudomonadota</taxon>
        <taxon>Alphaproteobacteria</taxon>
        <taxon>Hyphomicrobiales</taxon>
        <taxon>Phyllobacteriaceae</taxon>
        <taxon>Pseudaminobacter</taxon>
    </lineage>
</organism>
<protein>
    <submittedName>
        <fullName evidence="2">Uncharacterized protein</fullName>
    </submittedName>
</protein>
<evidence type="ECO:0000313" key="2">
    <source>
        <dbReference type="EMBL" id="PWJ83720.1"/>
    </source>
</evidence>
<gene>
    <name evidence="2" type="ORF">C7441_108113</name>
</gene>
<reference evidence="2 3" key="1">
    <citation type="submission" date="2018-05" db="EMBL/GenBank/DDBJ databases">
        <title>Genomic Encyclopedia of Type Strains, Phase IV (KMG-IV): sequencing the most valuable type-strain genomes for metagenomic binning, comparative biology and taxonomic classification.</title>
        <authorList>
            <person name="Goeker M."/>
        </authorList>
    </citation>
    <scope>NUCLEOTIDE SEQUENCE [LARGE SCALE GENOMIC DNA]</scope>
    <source>
        <strain evidence="2 3">DSM 6986</strain>
    </source>
</reference>
<dbReference type="AlphaFoldDB" id="A0A316C204"/>
<feature type="transmembrane region" description="Helical" evidence="1">
    <location>
        <begin position="7"/>
        <end position="27"/>
    </location>
</feature>
<keyword evidence="1" id="KW-1133">Transmembrane helix</keyword>
<dbReference type="OrthoDB" id="8451465at2"/>
<feature type="transmembrane region" description="Helical" evidence="1">
    <location>
        <begin position="39"/>
        <end position="58"/>
    </location>
</feature>
<dbReference type="InterPro" id="IPR036259">
    <property type="entry name" value="MFS_trans_sf"/>
</dbReference>
<dbReference type="EMBL" id="QGGG01000008">
    <property type="protein sequence ID" value="PWJ83720.1"/>
    <property type="molecule type" value="Genomic_DNA"/>
</dbReference>
<keyword evidence="1" id="KW-0472">Membrane</keyword>
<dbReference type="SUPFAM" id="SSF103473">
    <property type="entry name" value="MFS general substrate transporter"/>
    <property type="match status" value="1"/>
</dbReference>
<accession>A0A316C204</accession>
<keyword evidence="1" id="KW-0812">Transmembrane</keyword>
<dbReference type="Proteomes" id="UP000245396">
    <property type="component" value="Unassembled WGS sequence"/>
</dbReference>
<proteinExistence type="predicted"/>